<protein>
    <submittedName>
        <fullName evidence="3">Uncharacterized protein</fullName>
    </submittedName>
</protein>
<dbReference type="Proteomes" id="UP000729357">
    <property type="component" value="Unassembled WGS sequence"/>
</dbReference>
<evidence type="ECO:0000313" key="4">
    <source>
        <dbReference type="Proteomes" id="UP000729357"/>
    </source>
</evidence>
<accession>A0A9P8F9P6</accession>
<dbReference type="AlphaFoldDB" id="A0A9P8F9P6"/>
<evidence type="ECO:0000256" key="1">
    <source>
        <dbReference type="SAM" id="MobiDB-lite"/>
    </source>
</evidence>
<comment type="caution">
    <text evidence="3">The sequence shown here is derived from an EMBL/GenBank/DDBJ whole genome shotgun (WGS) entry which is preliminary data.</text>
</comment>
<keyword evidence="2" id="KW-0812">Transmembrane</keyword>
<feature type="region of interest" description="Disordered" evidence="1">
    <location>
        <begin position="1"/>
        <end position="40"/>
    </location>
</feature>
<feature type="compositionally biased region" description="Polar residues" evidence="1">
    <location>
        <begin position="31"/>
        <end position="40"/>
    </location>
</feature>
<keyword evidence="2" id="KW-0472">Membrane</keyword>
<reference evidence="3" key="1">
    <citation type="journal article" date="2021" name="J Fungi (Basel)">
        <title>Virulence traits and population genomics of the black yeast Aureobasidium melanogenum.</title>
        <authorList>
            <person name="Cernosa A."/>
            <person name="Sun X."/>
            <person name="Gostincar C."/>
            <person name="Fang C."/>
            <person name="Gunde-Cimerman N."/>
            <person name="Song Z."/>
        </authorList>
    </citation>
    <scope>NUCLEOTIDE SEQUENCE</scope>
    <source>
        <strain evidence="3">EXF-9298</strain>
    </source>
</reference>
<sequence length="93" mass="10582">MPRGQEPLLTRRPSSHNDERATEEDALLTGQRPTRQPSTSRWARYREIALFTWGLIATAAVIVLAVVYQHQSSKATPERHGDRPTGKRNLVFM</sequence>
<evidence type="ECO:0000256" key="2">
    <source>
        <dbReference type="SAM" id="Phobius"/>
    </source>
</evidence>
<gene>
    <name evidence="3" type="ORF">KCU98_g16923</name>
</gene>
<keyword evidence="4" id="KW-1185">Reference proteome</keyword>
<dbReference type="EMBL" id="JAHFXS010003999">
    <property type="protein sequence ID" value="KAG9958345.1"/>
    <property type="molecule type" value="Genomic_DNA"/>
</dbReference>
<feature type="region of interest" description="Disordered" evidence="1">
    <location>
        <begin position="71"/>
        <end position="93"/>
    </location>
</feature>
<reference evidence="3" key="2">
    <citation type="submission" date="2021-08" db="EMBL/GenBank/DDBJ databases">
        <authorList>
            <person name="Gostincar C."/>
            <person name="Sun X."/>
            <person name="Song Z."/>
            <person name="Gunde-Cimerman N."/>
        </authorList>
    </citation>
    <scope>NUCLEOTIDE SEQUENCE</scope>
    <source>
        <strain evidence="3">EXF-9298</strain>
    </source>
</reference>
<proteinExistence type="predicted"/>
<feature type="compositionally biased region" description="Basic and acidic residues" evidence="1">
    <location>
        <begin position="76"/>
        <end position="85"/>
    </location>
</feature>
<feature type="non-terminal residue" evidence="3">
    <location>
        <position position="93"/>
    </location>
</feature>
<evidence type="ECO:0000313" key="3">
    <source>
        <dbReference type="EMBL" id="KAG9958345.1"/>
    </source>
</evidence>
<organism evidence="3 4">
    <name type="scientific">Aureobasidium melanogenum</name>
    <name type="common">Aureobasidium pullulans var. melanogenum</name>
    <dbReference type="NCBI Taxonomy" id="46634"/>
    <lineage>
        <taxon>Eukaryota</taxon>
        <taxon>Fungi</taxon>
        <taxon>Dikarya</taxon>
        <taxon>Ascomycota</taxon>
        <taxon>Pezizomycotina</taxon>
        <taxon>Dothideomycetes</taxon>
        <taxon>Dothideomycetidae</taxon>
        <taxon>Dothideales</taxon>
        <taxon>Saccotheciaceae</taxon>
        <taxon>Aureobasidium</taxon>
    </lineage>
</organism>
<name>A0A9P8F9P6_AURME</name>
<keyword evidence="2" id="KW-1133">Transmembrane helix</keyword>
<feature type="transmembrane region" description="Helical" evidence="2">
    <location>
        <begin position="48"/>
        <end position="68"/>
    </location>
</feature>